<dbReference type="InterPro" id="IPR036864">
    <property type="entry name" value="Zn2-C6_fun-type_DNA-bd_sf"/>
</dbReference>
<evidence type="ECO:0000259" key="3">
    <source>
        <dbReference type="PROSITE" id="PS50048"/>
    </source>
</evidence>
<comment type="caution">
    <text evidence="4">The sequence shown here is derived from an EMBL/GenBank/DDBJ whole genome shotgun (WGS) entry which is preliminary data.</text>
</comment>
<gene>
    <name evidence="4" type="ORF">CCHL11_01052</name>
</gene>
<dbReference type="InterPro" id="IPR001138">
    <property type="entry name" value="Zn2Cys6_DnaBD"/>
</dbReference>
<dbReference type="GO" id="GO:0000981">
    <property type="term" value="F:DNA-binding transcription factor activity, RNA polymerase II-specific"/>
    <property type="evidence" value="ECO:0007669"/>
    <property type="project" value="InterPro"/>
</dbReference>
<sequence>MAEALLGLEPSSYGHAPGNQPAIANPDDLAVQLRRELDTKKTPTRCEHISVTLDLPSTAEFPICEGDGDAHEYSGPAALDDAGNNHSTGGQPARMVRAYETIINQPHDNPVTQRAVAKYITSLLSSVDESTWVVREVSRGHYGWAFTYNCADSFATWNRQNGKTASKSLIGEYSQKELDPVISGRPAFDCRGTLTIAFSKNSRTINVKYGHTPLHKSVAEMIEHFRPLPPAAPREPLIPPGGKPKKTPRRRKSEVNHDGPPSQSKRKRKSEQNIDGTPSQPNKKRKQVSEAGAGGATSADEEATASAPTKADTAVQSDIHSHAVLNVPPAEAARRREVAIRLLSDSGVDAESLSTEQFSIFANQSPDLQKESLTMLMKYGAERLRIVHPNDAAASSTTIPQQPTAQLGAGVNTLAAASESPTPGKRKRSRKSNLADSDAELELTPAPAGTPLRQISRGSCIACRKSRLKCNRAKPTCDNCEQEQVECQYPLVKRQAPKMNQDKPVVEVDNADDDDDKAESEPESDPEPETEPAAEPETESEEQEPDDIDTIDYSSNMPVSHMLTAAAEVSHPDYFNSGPSELAYAQNHSNNLSIAYSVAAYPDPSAVVTYTEQQLTTNGDTQPSSTEPASDAQQSIETAHYTQPTVNENLSYSQPAATENVAYSEPSVKSPKATRTAAASTTRRGLPSGPGQQQQQQQQQPITESPDPLPGYVSHWQTMSPSKASRAPQSTMSTTAYSDTPSLNNVAHYNTYGTKYTSDSGNQVTTRIAYEPYSAQTRSVNTSTYPSYDSYDRSSAASQSASLAYNPSNDSRSGQWSSTRARNARSYSNTPQAATSHTELSSTVQQQSASLQSFNMRASATSSQSTPSPAAYNKQQQQQQQQPSQAQSQQTQSYASFSQAHEQSAQSDQHSWYGFGSNSNTPFPQNNVSGEYAAKGSAPANYGSSSGNANQTYQQQQHHGSLNIPGHNYAGGDSDLYDLIKNSLQSSGR</sequence>
<feature type="region of interest" description="Disordered" evidence="2">
    <location>
        <begin position="615"/>
        <end position="634"/>
    </location>
</feature>
<dbReference type="EMBL" id="MPGH01000008">
    <property type="protein sequence ID" value="OLN97357.1"/>
    <property type="molecule type" value="Genomic_DNA"/>
</dbReference>
<feature type="compositionally biased region" description="Acidic residues" evidence="2">
    <location>
        <begin position="509"/>
        <end position="550"/>
    </location>
</feature>
<feature type="compositionally biased region" description="Basic residues" evidence="2">
    <location>
        <begin position="243"/>
        <end position="252"/>
    </location>
</feature>
<feature type="compositionally biased region" description="Polar residues" evidence="2">
    <location>
        <begin position="715"/>
        <end position="744"/>
    </location>
</feature>
<evidence type="ECO:0000256" key="1">
    <source>
        <dbReference type="ARBA" id="ARBA00023242"/>
    </source>
</evidence>
<proteinExistence type="predicted"/>
<accession>A0A1Q8S7I1</accession>
<feature type="domain" description="Zn(2)-C6 fungal-type" evidence="3">
    <location>
        <begin position="459"/>
        <end position="489"/>
    </location>
</feature>
<name>A0A1Q8S7I1_9PEZI</name>
<feature type="region of interest" description="Disordered" evidence="2">
    <location>
        <begin position="415"/>
        <end position="453"/>
    </location>
</feature>
<dbReference type="PROSITE" id="PS00463">
    <property type="entry name" value="ZN2_CY6_FUNGAL_1"/>
    <property type="match status" value="1"/>
</dbReference>
<organism evidence="4 5">
    <name type="scientific">Colletotrichum chlorophyti</name>
    <dbReference type="NCBI Taxonomy" id="708187"/>
    <lineage>
        <taxon>Eukaryota</taxon>
        <taxon>Fungi</taxon>
        <taxon>Dikarya</taxon>
        <taxon>Ascomycota</taxon>
        <taxon>Pezizomycotina</taxon>
        <taxon>Sordariomycetes</taxon>
        <taxon>Hypocreomycetidae</taxon>
        <taxon>Glomerellales</taxon>
        <taxon>Glomerellaceae</taxon>
        <taxon>Colletotrichum</taxon>
    </lineage>
</organism>
<evidence type="ECO:0000313" key="4">
    <source>
        <dbReference type="EMBL" id="OLN97357.1"/>
    </source>
</evidence>
<evidence type="ECO:0000313" key="5">
    <source>
        <dbReference type="Proteomes" id="UP000186583"/>
    </source>
</evidence>
<dbReference type="PROSITE" id="PS50048">
    <property type="entry name" value="ZN2_CY6_FUNGAL_2"/>
    <property type="match status" value="1"/>
</dbReference>
<dbReference type="CDD" id="cd00067">
    <property type="entry name" value="GAL4"/>
    <property type="match status" value="1"/>
</dbReference>
<dbReference type="Gene3D" id="4.10.240.10">
    <property type="entry name" value="Zn(2)-C6 fungal-type DNA-binding domain"/>
    <property type="match status" value="1"/>
</dbReference>
<feature type="compositionally biased region" description="Polar residues" evidence="2">
    <location>
        <begin position="901"/>
        <end position="929"/>
    </location>
</feature>
<protein>
    <recommendedName>
        <fullName evidence="3">Zn(2)-C6 fungal-type domain-containing protein</fullName>
    </recommendedName>
</protein>
<dbReference type="Proteomes" id="UP000186583">
    <property type="component" value="Unassembled WGS sequence"/>
</dbReference>
<dbReference type="GO" id="GO:0008270">
    <property type="term" value="F:zinc ion binding"/>
    <property type="evidence" value="ECO:0007669"/>
    <property type="project" value="InterPro"/>
</dbReference>
<feature type="region of interest" description="Disordered" evidence="2">
    <location>
        <begin position="1"/>
        <end position="24"/>
    </location>
</feature>
<feature type="compositionally biased region" description="Polar residues" evidence="2">
    <location>
        <begin position="942"/>
        <end position="960"/>
    </location>
</feature>
<dbReference type="Pfam" id="PF00172">
    <property type="entry name" value="Zn_clus"/>
    <property type="match status" value="1"/>
</dbReference>
<feature type="compositionally biased region" description="Low complexity" evidence="2">
    <location>
        <begin position="858"/>
        <end position="900"/>
    </location>
</feature>
<evidence type="ECO:0000256" key="2">
    <source>
        <dbReference type="SAM" id="MobiDB-lite"/>
    </source>
</evidence>
<dbReference type="SUPFAM" id="SSF57701">
    <property type="entry name" value="Zn2/Cys6 DNA-binding domain"/>
    <property type="match status" value="1"/>
</dbReference>
<dbReference type="OrthoDB" id="3251668at2759"/>
<reference evidence="4 5" key="1">
    <citation type="submission" date="2016-11" db="EMBL/GenBank/DDBJ databases">
        <title>Draft Genome Assembly of Colletotrichum chlorophyti a pathogen of herbaceous plants.</title>
        <authorList>
            <person name="Gan P."/>
            <person name="Narusaka M."/>
            <person name="Tsushima A."/>
            <person name="Narusaka Y."/>
            <person name="Takano Y."/>
            <person name="Shirasu K."/>
        </authorList>
    </citation>
    <scope>NUCLEOTIDE SEQUENCE [LARGE SCALE GENOMIC DNA]</scope>
    <source>
        <strain evidence="4 5">NTL11</strain>
    </source>
</reference>
<feature type="compositionally biased region" description="Pro residues" evidence="2">
    <location>
        <begin position="228"/>
        <end position="242"/>
    </location>
</feature>
<feature type="region of interest" description="Disordered" evidence="2">
    <location>
        <begin position="498"/>
        <end position="559"/>
    </location>
</feature>
<feature type="region of interest" description="Disordered" evidence="2">
    <location>
        <begin position="228"/>
        <end position="328"/>
    </location>
</feature>
<keyword evidence="1" id="KW-0539">Nucleus</keyword>
<feature type="region of interest" description="Disordered" evidence="2">
    <location>
        <begin position="799"/>
        <end position="975"/>
    </location>
</feature>
<dbReference type="STRING" id="708187.A0A1Q8S7I1"/>
<keyword evidence="5" id="KW-1185">Reference proteome</keyword>
<feature type="compositionally biased region" description="Low complexity" evidence="2">
    <location>
        <begin position="673"/>
        <end position="684"/>
    </location>
</feature>
<feature type="compositionally biased region" description="Polar residues" evidence="2">
    <location>
        <begin position="806"/>
        <end position="856"/>
    </location>
</feature>
<feature type="region of interest" description="Disordered" evidence="2">
    <location>
        <begin position="661"/>
        <end position="744"/>
    </location>
</feature>
<dbReference type="SMART" id="SM00066">
    <property type="entry name" value="GAL4"/>
    <property type="match status" value="1"/>
</dbReference>
<dbReference type="AlphaFoldDB" id="A0A1Q8S7I1"/>